<dbReference type="RefSeq" id="WP_094515353.1">
    <property type="nucleotide sequence ID" value="NZ_JBHEEP010000032.1"/>
</dbReference>
<evidence type="ECO:0000256" key="1">
    <source>
        <dbReference type="ARBA" id="ARBA00010333"/>
    </source>
</evidence>
<dbReference type="PANTHER" id="PTHR30085:SF2">
    <property type="entry name" value="GLUTAMATE_ASPARTATE IMPORT SOLUTE-BINDING PROTEIN"/>
    <property type="match status" value="1"/>
</dbReference>
<dbReference type="SUPFAM" id="SSF53850">
    <property type="entry name" value="Periplasmic binding protein-like II"/>
    <property type="match status" value="1"/>
</dbReference>
<feature type="domain" description="Solute-binding protein family 3/N-terminal" evidence="5">
    <location>
        <begin position="39"/>
        <end position="271"/>
    </location>
</feature>
<gene>
    <name evidence="6" type="ORF">CES86_4056</name>
</gene>
<dbReference type="AlphaFoldDB" id="A0A256GFW0"/>
<evidence type="ECO:0000256" key="2">
    <source>
        <dbReference type="ARBA" id="ARBA00022448"/>
    </source>
</evidence>
<dbReference type="GO" id="GO:0006865">
    <property type="term" value="P:amino acid transport"/>
    <property type="evidence" value="ECO:0007669"/>
    <property type="project" value="TreeGrafter"/>
</dbReference>
<dbReference type="CDD" id="cd13688">
    <property type="entry name" value="PBP2_GltI_DEBP"/>
    <property type="match status" value="1"/>
</dbReference>
<keyword evidence="3 4" id="KW-0732">Signal</keyword>
<comment type="caution">
    <text evidence="6">The sequence shown here is derived from an EMBL/GenBank/DDBJ whole genome shotgun (WGS) entry which is preliminary data.</text>
</comment>
<dbReference type="EMBL" id="NNRN01000056">
    <property type="protein sequence ID" value="OYR26002.1"/>
    <property type="molecule type" value="Genomic_DNA"/>
</dbReference>
<keyword evidence="2" id="KW-0813">Transport</keyword>
<dbReference type="GO" id="GO:0005576">
    <property type="term" value="C:extracellular region"/>
    <property type="evidence" value="ECO:0007669"/>
    <property type="project" value="TreeGrafter"/>
</dbReference>
<dbReference type="InterPro" id="IPR001638">
    <property type="entry name" value="Solute-binding_3/MltF_N"/>
</dbReference>
<dbReference type="Proteomes" id="UP000216363">
    <property type="component" value="Unassembled WGS sequence"/>
</dbReference>
<dbReference type="Pfam" id="PF00497">
    <property type="entry name" value="SBP_bac_3"/>
    <property type="match status" value="1"/>
</dbReference>
<evidence type="ECO:0000313" key="7">
    <source>
        <dbReference type="Proteomes" id="UP000216363"/>
    </source>
</evidence>
<evidence type="ECO:0000256" key="4">
    <source>
        <dbReference type="SAM" id="SignalP"/>
    </source>
</evidence>
<comment type="similarity">
    <text evidence="1">Belongs to the bacterial solute-binding protein 3 family.</text>
</comment>
<dbReference type="SMART" id="SM00062">
    <property type="entry name" value="PBPb"/>
    <property type="match status" value="1"/>
</dbReference>
<evidence type="ECO:0000256" key="3">
    <source>
        <dbReference type="ARBA" id="ARBA00022729"/>
    </source>
</evidence>
<accession>A0A256GFW0</accession>
<name>A0A256GFW0_9HYPH</name>
<sequence>MKIRALGTIATLAISLLASPWALAQSTDGIIDRIKEKKSLSIGYREASIPFSYLDEKGQPTGYSTDICIQVAETVKKALNLPDLKIEWVPVNLQNRIPLVANGTVDISCESAVNTVGRQSQVDFSSSFFISHTRFLVKTGSGISELSDLNGKSIALSINSVPERLIKALIERDKLNIRIVPVKDNSEGFLALQTGRADAFSTDDILLFGLRNKAANPSEYEVVGKPLSYDSYGFLVQKNSTVFLTLVNATLARLSRDGELEKLYAKWFDPMGIPLSPDLATIFHVIAIPE</sequence>
<dbReference type="PANTHER" id="PTHR30085">
    <property type="entry name" value="AMINO ACID ABC TRANSPORTER PERMEASE"/>
    <property type="match status" value="1"/>
</dbReference>
<dbReference type="InterPro" id="IPR051455">
    <property type="entry name" value="Bact_solute-bind_prot3"/>
</dbReference>
<reference evidence="6 7" key="1">
    <citation type="submission" date="2017-07" db="EMBL/GenBank/DDBJ databases">
        <title>Draft genome of Ochrobactrum lupini type strain LUP21.</title>
        <authorList>
            <person name="Krzyzanowska D.M."/>
            <person name="Jafra S."/>
        </authorList>
    </citation>
    <scope>NUCLEOTIDE SEQUENCE [LARGE SCALE GENOMIC DNA]</scope>
    <source>
        <strain evidence="6 7">LUP21</strain>
    </source>
</reference>
<feature type="signal peptide" evidence="4">
    <location>
        <begin position="1"/>
        <end position="24"/>
    </location>
</feature>
<dbReference type="GO" id="GO:0030288">
    <property type="term" value="C:outer membrane-bounded periplasmic space"/>
    <property type="evidence" value="ECO:0007669"/>
    <property type="project" value="TreeGrafter"/>
</dbReference>
<proteinExistence type="inferred from homology"/>
<feature type="chain" id="PRO_5013191650" evidence="4">
    <location>
        <begin position="25"/>
        <end position="290"/>
    </location>
</feature>
<organism evidence="6 7">
    <name type="scientific">Brucella lupini</name>
    <dbReference type="NCBI Taxonomy" id="255457"/>
    <lineage>
        <taxon>Bacteria</taxon>
        <taxon>Pseudomonadati</taxon>
        <taxon>Pseudomonadota</taxon>
        <taxon>Alphaproteobacteria</taxon>
        <taxon>Hyphomicrobiales</taxon>
        <taxon>Brucellaceae</taxon>
        <taxon>Brucella/Ochrobactrum group</taxon>
        <taxon>Brucella</taxon>
    </lineage>
</organism>
<evidence type="ECO:0000313" key="6">
    <source>
        <dbReference type="EMBL" id="OYR26002.1"/>
    </source>
</evidence>
<protein>
    <submittedName>
        <fullName evidence="6">NMT1/THI5 like family protein</fullName>
    </submittedName>
</protein>
<dbReference type="Gene3D" id="3.40.190.10">
    <property type="entry name" value="Periplasmic binding protein-like II"/>
    <property type="match status" value="2"/>
</dbReference>
<evidence type="ECO:0000259" key="5">
    <source>
        <dbReference type="SMART" id="SM00062"/>
    </source>
</evidence>